<gene>
    <name evidence="7" type="primary">rsmA</name>
    <name evidence="7" type="synonym">ksgA</name>
    <name evidence="10" type="ORF">A2633_06485</name>
</gene>
<dbReference type="InterPro" id="IPR020596">
    <property type="entry name" value="rRNA_Ade_Mease_Trfase_CS"/>
</dbReference>
<dbReference type="Pfam" id="PF00398">
    <property type="entry name" value="RrnaAD"/>
    <property type="match status" value="1"/>
</dbReference>
<keyword evidence="6 7" id="KW-0694">RNA-binding</keyword>
<dbReference type="NCBIfam" id="TIGR00755">
    <property type="entry name" value="ksgA"/>
    <property type="match status" value="1"/>
</dbReference>
<evidence type="ECO:0000256" key="5">
    <source>
        <dbReference type="ARBA" id="ARBA00022691"/>
    </source>
</evidence>
<comment type="caution">
    <text evidence="7 8">Lacks conserved residue(s) required for the propagation of feature annotation.</text>
</comment>
<feature type="binding site" evidence="7 8">
    <location>
        <position position="34"/>
    </location>
    <ligand>
        <name>S-adenosyl-L-methionine</name>
        <dbReference type="ChEBI" id="CHEBI:59789"/>
    </ligand>
</feature>
<dbReference type="Gene3D" id="1.10.8.100">
    <property type="entry name" value="Ribosomal RNA adenine dimethylase-like, domain 2"/>
    <property type="match status" value="1"/>
</dbReference>
<dbReference type="InterPro" id="IPR001737">
    <property type="entry name" value="KsgA/Erm"/>
</dbReference>
<dbReference type="EMBL" id="MHQC01000043">
    <property type="protein sequence ID" value="OGZ94119.1"/>
    <property type="molecule type" value="Genomic_DNA"/>
</dbReference>
<dbReference type="PANTHER" id="PTHR11727:SF7">
    <property type="entry name" value="DIMETHYLADENOSINE TRANSFERASE-RELATED"/>
    <property type="match status" value="1"/>
</dbReference>
<proteinExistence type="inferred from homology"/>
<dbReference type="InterPro" id="IPR011530">
    <property type="entry name" value="rRNA_adenine_dimethylase"/>
</dbReference>
<dbReference type="PROSITE" id="PS51689">
    <property type="entry name" value="SAM_RNA_A_N6_MT"/>
    <property type="match status" value="1"/>
</dbReference>
<feature type="binding site" evidence="7 8">
    <location>
        <position position="59"/>
    </location>
    <ligand>
        <name>S-adenosyl-L-methionine</name>
        <dbReference type="ChEBI" id="CHEBI:59789"/>
    </ligand>
</feature>
<evidence type="ECO:0000256" key="1">
    <source>
        <dbReference type="ARBA" id="ARBA00022490"/>
    </source>
</evidence>
<dbReference type="SUPFAM" id="SSF53335">
    <property type="entry name" value="S-adenosyl-L-methionine-dependent methyltransferases"/>
    <property type="match status" value="1"/>
</dbReference>
<protein>
    <recommendedName>
        <fullName evidence="7">Ribosomal RNA small subunit methyltransferase A</fullName>
        <ecNumber evidence="7">2.1.1.182</ecNumber>
    </recommendedName>
    <alternativeName>
        <fullName evidence="7">16S rRNA (adenine(1518)-N(6)/adenine(1519)-N(6))-dimethyltransferase</fullName>
    </alternativeName>
    <alternativeName>
        <fullName evidence="7">16S rRNA dimethyladenosine transferase</fullName>
    </alternativeName>
    <alternativeName>
        <fullName evidence="7">16S rRNA dimethylase</fullName>
    </alternativeName>
    <alternativeName>
        <fullName evidence="7">S-adenosylmethionine-6-N', N'-adenosyl(rRNA) dimethyltransferase</fullName>
    </alternativeName>
</protein>
<dbReference type="PROSITE" id="PS01131">
    <property type="entry name" value="RRNA_A_DIMETH"/>
    <property type="match status" value="1"/>
</dbReference>
<comment type="caution">
    <text evidence="10">The sequence shown here is derived from an EMBL/GenBank/DDBJ whole genome shotgun (WGS) entry which is preliminary data.</text>
</comment>
<feature type="binding site" evidence="7 8">
    <location>
        <position position="128"/>
    </location>
    <ligand>
        <name>S-adenosyl-L-methionine</name>
        <dbReference type="ChEBI" id="CHEBI:59789"/>
    </ligand>
</feature>
<evidence type="ECO:0000256" key="7">
    <source>
        <dbReference type="HAMAP-Rule" id="MF_00607"/>
    </source>
</evidence>
<dbReference type="SMART" id="SM00650">
    <property type="entry name" value="rADc"/>
    <property type="match status" value="1"/>
</dbReference>
<feature type="domain" description="Ribosomal RNA adenine methylase transferase N-terminal" evidence="9">
    <location>
        <begin position="39"/>
        <end position="212"/>
    </location>
</feature>
<comment type="function">
    <text evidence="7">Specifically dimethylates two adjacent adenosines (A1518 and A1519) in the loop of a conserved hairpin near the 3'-end of 16S rRNA in the 30S particle. May play a critical role in biogenesis of 30S subunits.</text>
</comment>
<evidence type="ECO:0000256" key="4">
    <source>
        <dbReference type="ARBA" id="ARBA00022679"/>
    </source>
</evidence>
<comment type="subcellular location">
    <subcellularLocation>
        <location evidence="7">Cytoplasm</location>
    </subcellularLocation>
</comment>
<keyword evidence="5 7" id="KW-0949">S-adenosyl-L-methionine</keyword>
<feature type="binding site" evidence="7 8">
    <location>
        <position position="80"/>
    </location>
    <ligand>
        <name>S-adenosyl-L-methionine</name>
        <dbReference type="ChEBI" id="CHEBI:59789"/>
    </ligand>
</feature>
<dbReference type="PANTHER" id="PTHR11727">
    <property type="entry name" value="DIMETHYLADENOSINE TRANSFERASE"/>
    <property type="match status" value="1"/>
</dbReference>
<dbReference type="GO" id="GO:0003723">
    <property type="term" value="F:RNA binding"/>
    <property type="evidence" value="ECO:0007669"/>
    <property type="project" value="UniProtKB-UniRule"/>
</dbReference>
<evidence type="ECO:0000259" key="9">
    <source>
        <dbReference type="SMART" id="SM00650"/>
    </source>
</evidence>
<keyword evidence="2 7" id="KW-0698">rRNA processing</keyword>
<evidence type="ECO:0000256" key="6">
    <source>
        <dbReference type="ARBA" id="ARBA00022884"/>
    </source>
</evidence>
<dbReference type="InterPro" id="IPR020598">
    <property type="entry name" value="rRNA_Ade_methylase_Trfase_N"/>
</dbReference>
<keyword evidence="3 7" id="KW-0489">Methyltransferase</keyword>
<comment type="similarity">
    <text evidence="7">Belongs to the class I-like SAM-binding methyltransferase superfamily. rRNA adenine N(6)-methyltransferase family. RsmA subfamily.</text>
</comment>
<accession>A0A1G2K3W2</accession>
<dbReference type="EC" id="2.1.1.182" evidence="7"/>
<name>A0A1G2K3W2_9BACT</name>
<evidence type="ECO:0000256" key="3">
    <source>
        <dbReference type="ARBA" id="ARBA00022603"/>
    </source>
</evidence>
<keyword evidence="1 7" id="KW-0963">Cytoplasm</keyword>
<evidence type="ECO:0000313" key="10">
    <source>
        <dbReference type="EMBL" id="OGZ94119.1"/>
    </source>
</evidence>
<evidence type="ECO:0000256" key="2">
    <source>
        <dbReference type="ARBA" id="ARBA00022552"/>
    </source>
</evidence>
<organism evidence="10 11">
    <name type="scientific">Candidatus Sungbacteria bacterium RIFCSPHIGHO2_01_FULL_47_32</name>
    <dbReference type="NCBI Taxonomy" id="1802264"/>
    <lineage>
        <taxon>Bacteria</taxon>
        <taxon>Candidatus Sungiibacteriota</taxon>
    </lineage>
</organism>
<sequence>MKHRSNNIFIMEDPRTTLHAHGYSPNKLMGQNFLVSELVLKEIISAASLRKDDVVLEAGPGLGVLTRELAKKVRAVFSVEKDKMLFNLLHKRLTKEHMRNVALSCENILDFSPEILRSRGARYKIVANIPYYLTARFLRKFLAEESFKPSSMVLLVQREVAERITARPPNMSLLSLSVQAYGEPEIAAWVPRDSFWPAPKVDSAILKISKISEEFFQKQKLDEKNFFELIRSGFSQKRKTLSNSLSMFFSDKKAAGEALKKSGLATRARPEELSLIDWAILSRTKH</sequence>
<reference evidence="10 11" key="1">
    <citation type="journal article" date="2016" name="Nat. Commun.">
        <title>Thousands of microbial genomes shed light on interconnected biogeochemical processes in an aquifer system.</title>
        <authorList>
            <person name="Anantharaman K."/>
            <person name="Brown C.T."/>
            <person name="Hug L.A."/>
            <person name="Sharon I."/>
            <person name="Castelle C.J."/>
            <person name="Probst A.J."/>
            <person name="Thomas B.C."/>
            <person name="Singh A."/>
            <person name="Wilkins M.J."/>
            <person name="Karaoz U."/>
            <person name="Brodie E.L."/>
            <person name="Williams K.H."/>
            <person name="Hubbard S.S."/>
            <person name="Banfield J.F."/>
        </authorList>
    </citation>
    <scope>NUCLEOTIDE SEQUENCE [LARGE SCALE GENOMIC DNA]</scope>
</reference>
<dbReference type="CDD" id="cd02440">
    <property type="entry name" value="AdoMet_MTases"/>
    <property type="match status" value="1"/>
</dbReference>
<dbReference type="Gene3D" id="3.40.50.150">
    <property type="entry name" value="Vaccinia Virus protein VP39"/>
    <property type="match status" value="1"/>
</dbReference>
<evidence type="ECO:0000313" key="11">
    <source>
        <dbReference type="Proteomes" id="UP000177152"/>
    </source>
</evidence>
<dbReference type="InterPro" id="IPR023165">
    <property type="entry name" value="rRNA_Ade_diMease-like_C"/>
</dbReference>
<dbReference type="InterPro" id="IPR029063">
    <property type="entry name" value="SAM-dependent_MTases_sf"/>
</dbReference>
<dbReference type="AlphaFoldDB" id="A0A1G2K3W2"/>
<feature type="binding site" evidence="7 8">
    <location>
        <position position="32"/>
    </location>
    <ligand>
        <name>S-adenosyl-L-methionine</name>
        <dbReference type="ChEBI" id="CHEBI:59789"/>
    </ligand>
</feature>
<dbReference type="Proteomes" id="UP000177152">
    <property type="component" value="Unassembled WGS sequence"/>
</dbReference>
<comment type="catalytic activity">
    <reaction evidence="7">
        <text>adenosine(1518)/adenosine(1519) in 16S rRNA + 4 S-adenosyl-L-methionine = N(6)-dimethyladenosine(1518)/N(6)-dimethyladenosine(1519) in 16S rRNA + 4 S-adenosyl-L-homocysteine + 4 H(+)</text>
        <dbReference type="Rhea" id="RHEA:19609"/>
        <dbReference type="Rhea" id="RHEA-COMP:10232"/>
        <dbReference type="Rhea" id="RHEA-COMP:10233"/>
        <dbReference type="ChEBI" id="CHEBI:15378"/>
        <dbReference type="ChEBI" id="CHEBI:57856"/>
        <dbReference type="ChEBI" id="CHEBI:59789"/>
        <dbReference type="ChEBI" id="CHEBI:74411"/>
        <dbReference type="ChEBI" id="CHEBI:74493"/>
        <dbReference type="EC" id="2.1.1.182"/>
    </reaction>
</comment>
<dbReference type="GO" id="GO:0052908">
    <property type="term" value="F:16S rRNA (adenine(1518)-N(6)/adenine(1519)-N(6))-dimethyltransferase activity"/>
    <property type="evidence" value="ECO:0007669"/>
    <property type="project" value="UniProtKB-EC"/>
</dbReference>
<keyword evidence="4 7" id="KW-0808">Transferase</keyword>
<evidence type="ECO:0000256" key="8">
    <source>
        <dbReference type="PROSITE-ProRule" id="PRU01026"/>
    </source>
</evidence>
<dbReference type="GO" id="GO:0005829">
    <property type="term" value="C:cytosol"/>
    <property type="evidence" value="ECO:0007669"/>
    <property type="project" value="TreeGrafter"/>
</dbReference>
<dbReference type="HAMAP" id="MF_00607">
    <property type="entry name" value="16SrRNA_methyltr_A"/>
    <property type="match status" value="1"/>
</dbReference>